<proteinExistence type="predicted"/>
<dbReference type="EMBL" id="MLHV01000016">
    <property type="protein sequence ID" value="OHT97093.1"/>
    <property type="molecule type" value="Genomic_DNA"/>
</dbReference>
<keyword evidence="2" id="KW-1185">Reference proteome</keyword>
<comment type="caution">
    <text evidence="1">The sequence shown here is derived from an EMBL/GenBank/DDBJ whole genome shotgun (WGS) entry which is preliminary data.</text>
</comment>
<gene>
    <name evidence="1" type="ORF">BKG61_17525</name>
</gene>
<sequence length="167" mass="17872">MNLTDTSRTGGDTMRARLADPSWIAAAGPAELRAAVHALCWRTVRSTIDGFCADLHVASKVLITARGVKAELDARLALLDARTGTDPDERAVLLRRSANATEIVAACDAAVQFAQMRDARWPAASDLVAAIADHRRRVSPEDACDADTALWRVLDDAEHLSPTSNAA</sequence>
<protein>
    <submittedName>
        <fullName evidence="1">Uncharacterized protein</fullName>
    </submittedName>
</protein>
<name>A0A1S1JWB7_9MYCO</name>
<accession>A0A1S1JWB7</accession>
<dbReference type="OrthoDB" id="4762502at2"/>
<organism evidence="1 2">
    <name type="scientific">Mycobacterium syngnathidarum</name>
    <dbReference type="NCBI Taxonomy" id="1908205"/>
    <lineage>
        <taxon>Bacteria</taxon>
        <taxon>Bacillati</taxon>
        <taxon>Actinomycetota</taxon>
        <taxon>Actinomycetes</taxon>
        <taxon>Mycobacteriales</taxon>
        <taxon>Mycobacteriaceae</taxon>
        <taxon>Mycobacterium</taxon>
    </lineage>
</organism>
<dbReference type="STRING" id="1908205.BKG60_18435"/>
<evidence type="ECO:0000313" key="1">
    <source>
        <dbReference type="EMBL" id="OHT97093.1"/>
    </source>
</evidence>
<dbReference type="Proteomes" id="UP000179636">
    <property type="component" value="Unassembled WGS sequence"/>
</dbReference>
<dbReference type="AlphaFoldDB" id="A0A1S1JWB7"/>
<dbReference type="RefSeq" id="WP_019348367.1">
    <property type="nucleotide sequence ID" value="NZ_MLHV01000016.1"/>
</dbReference>
<evidence type="ECO:0000313" key="2">
    <source>
        <dbReference type="Proteomes" id="UP000179636"/>
    </source>
</evidence>
<reference evidence="1 2" key="1">
    <citation type="submission" date="2016-10" db="EMBL/GenBank/DDBJ databases">
        <title>Evaluation of Human, Animal and Environmental Mycobacterium chelonae Isolates by Core Genome Phylogenomic Analysis, Targeted Gene Comparison, and Anti-microbial Susceptibility Patterns: A Tale of Mistaken Identities.</title>
        <authorList>
            <person name="Fogelson S.B."/>
            <person name="Camus A.C."/>
            <person name="Lorenz W."/>
            <person name="Vasireddy R."/>
            <person name="Vasireddy S."/>
            <person name="Smith T."/>
            <person name="Brown-Elliott B.A."/>
            <person name="Wallace R.J.Jr."/>
            <person name="Hasan N.A."/>
            <person name="Reischl U."/>
            <person name="Sanchez S."/>
        </authorList>
    </citation>
    <scope>NUCLEOTIDE SEQUENCE [LARGE SCALE GENOMIC DNA]</scope>
    <source>
        <strain evidence="1 2">24999</strain>
    </source>
</reference>